<organism evidence="2 3">
    <name type="scientific">Polychaeton citri CBS 116435</name>
    <dbReference type="NCBI Taxonomy" id="1314669"/>
    <lineage>
        <taxon>Eukaryota</taxon>
        <taxon>Fungi</taxon>
        <taxon>Dikarya</taxon>
        <taxon>Ascomycota</taxon>
        <taxon>Pezizomycotina</taxon>
        <taxon>Dothideomycetes</taxon>
        <taxon>Dothideomycetidae</taxon>
        <taxon>Capnodiales</taxon>
        <taxon>Capnodiaceae</taxon>
        <taxon>Polychaeton</taxon>
    </lineage>
</organism>
<dbReference type="InterPro" id="IPR045136">
    <property type="entry name" value="Iah1-like"/>
</dbReference>
<dbReference type="Pfam" id="PF13472">
    <property type="entry name" value="Lipase_GDSL_2"/>
    <property type="match status" value="1"/>
</dbReference>
<comment type="caution">
    <text evidence="2">The sequence shown here is derived from an EMBL/GenBank/DDBJ whole genome shotgun (WGS) entry which is preliminary data.</text>
</comment>
<accession>A0A9P4ULP3</accession>
<evidence type="ECO:0000313" key="2">
    <source>
        <dbReference type="EMBL" id="KAF2718033.1"/>
    </source>
</evidence>
<dbReference type="EMBL" id="MU003831">
    <property type="protein sequence ID" value="KAF2718033.1"/>
    <property type="molecule type" value="Genomic_DNA"/>
</dbReference>
<dbReference type="CDD" id="cd01838">
    <property type="entry name" value="Isoamyl_acetate_hydrolase_like"/>
    <property type="match status" value="1"/>
</dbReference>
<proteinExistence type="predicted"/>
<dbReference type="PANTHER" id="PTHR14209:SF19">
    <property type="entry name" value="ISOAMYL ACETATE-HYDROLYZING ESTERASE 1 HOMOLOG"/>
    <property type="match status" value="1"/>
</dbReference>
<evidence type="ECO:0000313" key="3">
    <source>
        <dbReference type="Proteomes" id="UP000799441"/>
    </source>
</evidence>
<sequence>MDQFLLFGDSITQQSFSQSQPPGRGGFAFNAALSNAYIRRLDIVNRGLSGYNTTQALRVLPQVIPRPETARLRFLTVFFGANDARLPNTPGSPQQSVDLPLYMENLRQIIQHPCVQAHEGTRIIVITPPPVEERLGLQIDKLDAPEILAPKRTALNAGNYAEAAKGVAGEMNVACLDLWSFMMERAGFIAAKYQAQHDLPGSLVVEENEMLRSWLHDGLHFSPAGYEILYEALMDLISKVWPDQLPENLPMVLPDWKDESAWR</sequence>
<dbReference type="Gene3D" id="3.40.50.1110">
    <property type="entry name" value="SGNH hydrolase"/>
    <property type="match status" value="1"/>
</dbReference>
<dbReference type="SUPFAM" id="SSF52266">
    <property type="entry name" value="SGNH hydrolase"/>
    <property type="match status" value="1"/>
</dbReference>
<name>A0A9P4ULP3_9PEZI</name>
<dbReference type="OrthoDB" id="671439at2759"/>
<dbReference type="InterPro" id="IPR036514">
    <property type="entry name" value="SGNH_hydro_sf"/>
</dbReference>
<keyword evidence="3" id="KW-1185">Reference proteome</keyword>
<reference evidence="2" key="1">
    <citation type="journal article" date="2020" name="Stud. Mycol.">
        <title>101 Dothideomycetes genomes: a test case for predicting lifestyles and emergence of pathogens.</title>
        <authorList>
            <person name="Haridas S."/>
            <person name="Albert R."/>
            <person name="Binder M."/>
            <person name="Bloem J."/>
            <person name="Labutti K."/>
            <person name="Salamov A."/>
            <person name="Andreopoulos B."/>
            <person name="Baker S."/>
            <person name="Barry K."/>
            <person name="Bills G."/>
            <person name="Bluhm B."/>
            <person name="Cannon C."/>
            <person name="Castanera R."/>
            <person name="Culley D."/>
            <person name="Daum C."/>
            <person name="Ezra D."/>
            <person name="Gonzalez J."/>
            <person name="Henrissat B."/>
            <person name="Kuo A."/>
            <person name="Liang C."/>
            <person name="Lipzen A."/>
            <person name="Lutzoni F."/>
            <person name="Magnuson J."/>
            <person name="Mondo S."/>
            <person name="Nolan M."/>
            <person name="Ohm R."/>
            <person name="Pangilinan J."/>
            <person name="Park H.-J."/>
            <person name="Ramirez L."/>
            <person name="Alfaro M."/>
            <person name="Sun H."/>
            <person name="Tritt A."/>
            <person name="Yoshinaga Y."/>
            <person name="Zwiers L.-H."/>
            <person name="Turgeon B."/>
            <person name="Goodwin S."/>
            <person name="Spatafora J."/>
            <person name="Crous P."/>
            <person name="Grigoriev I."/>
        </authorList>
    </citation>
    <scope>NUCLEOTIDE SEQUENCE</scope>
    <source>
        <strain evidence="2">CBS 116435</strain>
    </source>
</reference>
<protein>
    <submittedName>
        <fullName evidence="2">Lipolytic enzyme</fullName>
    </submittedName>
</protein>
<dbReference type="Proteomes" id="UP000799441">
    <property type="component" value="Unassembled WGS sequence"/>
</dbReference>
<dbReference type="AlphaFoldDB" id="A0A9P4ULP3"/>
<dbReference type="InterPro" id="IPR013830">
    <property type="entry name" value="SGNH_hydro"/>
</dbReference>
<feature type="domain" description="SGNH hydrolase-type esterase" evidence="1">
    <location>
        <begin position="6"/>
        <end position="228"/>
    </location>
</feature>
<evidence type="ECO:0000259" key="1">
    <source>
        <dbReference type="Pfam" id="PF13472"/>
    </source>
</evidence>
<dbReference type="PANTHER" id="PTHR14209">
    <property type="entry name" value="ISOAMYL ACETATE-HYDROLYZING ESTERASE 1"/>
    <property type="match status" value="1"/>
</dbReference>
<gene>
    <name evidence="2" type="ORF">K431DRAFT_287988</name>
</gene>